<dbReference type="InterPro" id="IPR058245">
    <property type="entry name" value="NreC/VraR/RcsB-like_REC"/>
</dbReference>
<sequence length="266" mass="27415">MQMMRTMQTMQTTQTTRPDTAAADRGAEGARPLLRPWSAGGPPGAPGAPAEVTVVIAGGDPVFRMGLAALFEPLPGLSVVAEAATVAEAVVAVERHGPRVVVMDLRPGTGAESGIEGTRRLRRLRPGTAVLVMAGEGDDSLFACLRAGALGYLLRSASGTEVERAVRAVANGELLLGPGPAGRVVARVAGLPAGSAAPVLLGLTRREHEVLDLVARGLDNRTIALELSLSQKTVRNHVSNILMKIGAAGRPEAIVRAREAGLGRAG</sequence>
<feature type="modified residue" description="4-aspartylphosphate" evidence="3">
    <location>
        <position position="104"/>
    </location>
</feature>
<keyword evidence="2 7" id="KW-0238">DNA-binding</keyword>
<dbReference type="PROSITE" id="PS50110">
    <property type="entry name" value="RESPONSE_REGULATORY"/>
    <property type="match status" value="1"/>
</dbReference>
<dbReference type="GO" id="GO:0000160">
    <property type="term" value="P:phosphorelay signal transduction system"/>
    <property type="evidence" value="ECO:0007669"/>
    <property type="project" value="InterPro"/>
</dbReference>
<accession>A0A7G3U9Y6</accession>
<evidence type="ECO:0000313" key="8">
    <source>
        <dbReference type="Proteomes" id="UP000005940"/>
    </source>
</evidence>
<dbReference type="AlphaFoldDB" id="A0A7G3U9Y6"/>
<reference evidence="7 8" key="1">
    <citation type="journal article" date="2012" name="J. Bacteriol.">
        <title>Draft genome of Streptomyces tsukubaensis NRRL 18488, the producer of the clinically important immunosuppressant tacrolimus (FK506).</title>
        <authorList>
            <person name="Barreiro C."/>
            <person name="Prieto C."/>
            <person name="Sola-Landa A."/>
            <person name="Solera E."/>
            <person name="Martinez-Castro M."/>
            <person name="Perez-Redondo R."/>
            <person name="Garcia-Estrada C."/>
            <person name="Aparicio J.F."/>
            <person name="Fernandez-Martinez L.T."/>
            <person name="Santos-Aberturas J."/>
            <person name="Salehi-Najafabadi Z."/>
            <person name="Rodriguez-Garcia A."/>
            <person name="Tauch A."/>
            <person name="Martin J.F."/>
        </authorList>
    </citation>
    <scope>NUCLEOTIDE SEQUENCE [LARGE SCALE GENOMIC DNA]</scope>
    <source>
        <strain evidence="8">DSM 42081 / NBRC 108919 / NRRL 18488 / 9993</strain>
    </source>
</reference>
<dbReference type="Pfam" id="PF00196">
    <property type="entry name" value="GerE"/>
    <property type="match status" value="1"/>
</dbReference>
<evidence type="ECO:0000256" key="4">
    <source>
        <dbReference type="SAM" id="MobiDB-lite"/>
    </source>
</evidence>
<dbReference type="InterPro" id="IPR039420">
    <property type="entry name" value="WalR-like"/>
</dbReference>
<dbReference type="CDD" id="cd06170">
    <property type="entry name" value="LuxR_C_like"/>
    <property type="match status" value="1"/>
</dbReference>
<organism evidence="7 8">
    <name type="scientific">Streptomyces tsukubensis (strain DSM 42081 / NBRC 108919 / NRRL 18488 / 9993)</name>
    <dbReference type="NCBI Taxonomy" id="1114943"/>
    <lineage>
        <taxon>Bacteria</taxon>
        <taxon>Bacillati</taxon>
        <taxon>Actinomycetota</taxon>
        <taxon>Actinomycetes</taxon>
        <taxon>Kitasatosporales</taxon>
        <taxon>Streptomycetaceae</taxon>
        <taxon>Streptomyces</taxon>
    </lineage>
</organism>
<dbReference type="SMART" id="SM00421">
    <property type="entry name" value="HTH_LUXR"/>
    <property type="match status" value="1"/>
</dbReference>
<dbReference type="GO" id="GO:0006355">
    <property type="term" value="P:regulation of DNA-templated transcription"/>
    <property type="evidence" value="ECO:0007669"/>
    <property type="project" value="InterPro"/>
</dbReference>
<name>A0A7G3U9Y6_STRT9</name>
<dbReference type="PROSITE" id="PS50043">
    <property type="entry name" value="HTH_LUXR_2"/>
    <property type="match status" value="1"/>
</dbReference>
<dbReference type="PRINTS" id="PR00038">
    <property type="entry name" value="HTHLUXR"/>
</dbReference>
<dbReference type="PANTHER" id="PTHR43214:SF43">
    <property type="entry name" value="TWO-COMPONENT RESPONSE REGULATOR"/>
    <property type="match status" value="1"/>
</dbReference>
<dbReference type="Proteomes" id="UP000005940">
    <property type="component" value="Chromosome"/>
</dbReference>
<keyword evidence="1 3" id="KW-0597">Phosphoprotein</keyword>
<evidence type="ECO:0000313" key="7">
    <source>
        <dbReference type="EMBL" id="QKM66341.1"/>
    </source>
</evidence>
<dbReference type="InterPro" id="IPR011006">
    <property type="entry name" value="CheY-like_superfamily"/>
</dbReference>
<dbReference type="EMBL" id="CP029159">
    <property type="protein sequence ID" value="QKM66341.1"/>
    <property type="molecule type" value="Genomic_DNA"/>
</dbReference>
<protein>
    <submittedName>
        <fullName evidence="7">DNA-binding response regulator</fullName>
    </submittedName>
</protein>
<dbReference type="GO" id="GO:0003677">
    <property type="term" value="F:DNA binding"/>
    <property type="evidence" value="ECO:0007669"/>
    <property type="project" value="UniProtKB-KW"/>
</dbReference>
<dbReference type="InterPro" id="IPR016032">
    <property type="entry name" value="Sig_transdc_resp-reg_C-effctor"/>
</dbReference>
<dbReference type="Gene3D" id="3.40.50.2300">
    <property type="match status" value="1"/>
</dbReference>
<dbReference type="InterPro" id="IPR001789">
    <property type="entry name" value="Sig_transdc_resp-reg_receiver"/>
</dbReference>
<proteinExistence type="predicted"/>
<dbReference type="CDD" id="cd17535">
    <property type="entry name" value="REC_NarL-like"/>
    <property type="match status" value="1"/>
</dbReference>
<dbReference type="Pfam" id="PF00072">
    <property type="entry name" value="Response_reg"/>
    <property type="match status" value="1"/>
</dbReference>
<feature type="region of interest" description="Disordered" evidence="4">
    <location>
        <begin position="1"/>
        <end position="26"/>
    </location>
</feature>
<feature type="compositionally biased region" description="Low complexity" evidence="4">
    <location>
        <begin position="1"/>
        <end position="17"/>
    </location>
</feature>
<dbReference type="SUPFAM" id="SSF46894">
    <property type="entry name" value="C-terminal effector domain of the bipartite response regulators"/>
    <property type="match status" value="1"/>
</dbReference>
<evidence type="ECO:0000256" key="3">
    <source>
        <dbReference type="PROSITE-ProRule" id="PRU00169"/>
    </source>
</evidence>
<dbReference type="PROSITE" id="PS00622">
    <property type="entry name" value="HTH_LUXR_1"/>
    <property type="match status" value="1"/>
</dbReference>
<keyword evidence="8" id="KW-1185">Reference proteome</keyword>
<gene>
    <name evidence="7" type="ORF">STSU_003350</name>
</gene>
<feature type="domain" description="HTH luxR-type" evidence="5">
    <location>
        <begin position="193"/>
        <end position="261"/>
    </location>
</feature>
<dbReference type="PANTHER" id="PTHR43214">
    <property type="entry name" value="TWO-COMPONENT RESPONSE REGULATOR"/>
    <property type="match status" value="1"/>
</dbReference>
<dbReference type="InterPro" id="IPR000792">
    <property type="entry name" value="Tscrpt_reg_LuxR_C"/>
</dbReference>
<dbReference type="SUPFAM" id="SSF52172">
    <property type="entry name" value="CheY-like"/>
    <property type="match status" value="1"/>
</dbReference>
<evidence type="ECO:0000259" key="6">
    <source>
        <dbReference type="PROSITE" id="PS50110"/>
    </source>
</evidence>
<feature type="domain" description="Response regulatory" evidence="6">
    <location>
        <begin position="53"/>
        <end position="170"/>
    </location>
</feature>
<evidence type="ECO:0000259" key="5">
    <source>
        <dbReference type="PROSITE" id="PS50043"/>
    </source>
</evidence>
<dbReference type="SMART" id="SM00448">
    <property type="entry name" value="REC"/>
    <property type="match status" value="1"/>
</dbReference>
<evidence type="ECO:0000256" key="2">
    <source>
        <dbReference type="ARBA" id="ARBA00023125"/>
    </source>
</evidence>
<evidence type="ECO:0000256" key="1">
    <source>
        <dbReference type="ARBA" id="ARBA00022553"/>
    </source>
</evidence>